<evidence type="ECO:0000256" key="2">
    <source>
        <dbReference type="ARBA" id="ARBA00023125"/>
    </source>
</evidence>
<dbReference type="Proteomes" id="UP001333818">
    <property type="component" value="Unassembled WGS sequence"/>
</dbReference>
<evidence type="ECO:0000259" key="4">
    <source>
        <dbReference type="PROSITE" id="PS51063"/>
    </source>
</evidence>
<dbReference type="InterPro" id="IPR036388">
    <property type="entry name" value="WH-like_DNA-bd_sf"/>
</dbReference>
<keyword evidence="6" id="KW-1185">Reference proteome</keyword>
<dbReference type="SUPFAM" id="SSF51206">
    <property type="entry name" value="cAMP-binding domain-like"/>
    <property type="match status" value="1"/>
</dbReference>
<evidence type="ECO:0000313" key="6">
    <source>
        <dbReference type="Proteomes" id="UP001333818"/>
    </source>
</evidence>
<feature type="domain" description="HTH crp-type" evidence="4">
    <location>
        <begin position="137"/>
        <end position="210"/>
    </location>
</feature>
<keyword evidence="2" id="KW-0238">DNA-binding</keyword>
<dbReference type="RefSeq" id="WP_330482493.1">
    <property type="nucleotide sequence ID" value="NZ_JAZBJZ010000012.1"/>
</dbReference>
<dbReference type="InterPro" id="IPR036390">
    <property type="entry name" value="WH_DNA-bd_sf"/>
</dbReference>
<evidence type="ECO:0000256" key="1">
    <source>
        <dbReference type="ARBA" id="ARBA00023015"/>
    </source>
</evidence>
<dbReference type="AlphaFoldDB" id="A0AAW9PZY7"/>
<dbReference type="GO" id="GO:0003677">
    <property type="term" value="F:DNA binding"/>
    <property type="evidence" value="ECO:0007669"/>
    <property type="project" value="UniProtKB-KW"/>
</dbReference>
<evidence type="ECO:0000256" key="3">
    <source>
        <dbReference type="ARBA" id="ARBA00023163"/>
    </source>
</evidence>
<dbReference type="EMBL" id="JAZBJZ010000012">
    <property type="protein sequence ID" value="MEE3716068.1"/>
    <property type="molecule type" value="Genomic_DNA"/>
</dbReference>
<evidence type="ECO:0000313" key="5">
    <source>
        <dbReference type="EMBL" id="MEE3716068.1"/>
    </source>
</evidence>
<reference evidence="5" key="1">
    <citation type="submission" date="2024-01" db="EMBL/GenBank/DDBJ databases">
        <title>Bank of Algae and Cyanobacteria of the Azores (BACA) strain genomes.</title>
        <authorList>
            <person name="Luz R."/>
            <person name="Cordeiro R."/>
            <person name="Fonseca A."/>
            <person name="Goncalves V."/>
        </authorList>
    </citation>
    <scope>NUCLEOTIDE SEQUENCE</scope>
    <source>
        <strain evidence="5">BACA0141</strain>
    </source>
</reference>
<keyword evidence="1" id="KW-0805">Transcription regulation</keyword>
<comment type="caution">
    <text evidence="5">The sequence shown here is derived from an EMBL/GenBank/DDBJ whole genome shotgun (WGS) entry which is preliminary data.</text>
</comment>
<dbReference type="InterPro" id="IPR012318">
    <property type="entry name" value="HTH_CRP"/>
</dbReference>
<dbReference type="Pfam" id="PF13545">
    <property type="entry name" value="HTH_Crp_2"/>
    <property type="match status" value="1"/>
</dbReference>
<dbReference type="SUPFAM" id="SSF46785">
    <property type="entry name" value="Winged helix' DNA-binding domain"/>
    <property type="match status" value="1"/>
</dbReference>
<name>A0AAW9PZY7_9CYAN</name>
<dbReference type="InterPro" id="IPR018490">
    <property type="entry name" value="cNMP-bd_dom_sf"/>
</dbReference>
<dbReference type="SMART" id="SM00419">
    <property type="entry name" value="HTH_CRP"/>
    <property type="match status" value="1"/>
</dbReference>
<keyword evidence="3" id="KW-0804">Transcription</keyword>
<dbReference type="CDD" id="cd00092">
    <property type="entry name" value="HTH_CRP"/>
    <property type="match status" value="1"/>
</dbReference>
<sequence>MFEFVNDGEFSSIELGYSGSSPQREIRPSPSLPLHLMQQEFQKGEIIPCQVGILWQIRQGVVRTTTWSVEGTKATLGLWGIGDAIGEPLSHVSPYEMECLTHVKVDFLPSGLWYQALDAIFHHVQLTEELLSILHWHPISDRLKLFLIWLAEKFGREIQCGKLIDIKLTHQQIAEIISTTRVTITRSLIEFAKQGWVLYDSGYFILTATFINQFYRSES</sequence>
<gene>
    <name evidence="5" type="ORF">V2H45_04815</name>
</gene>
<dbReference type="GO" id="GO:0006355">
    <property type="term" value="P:regulation of DNA-templated transcription"/>
    <property type="evidence" value="ECO:0007669"/>
    <property type="project" value="InterPro"/>
</dbReference>
<organism evidence="5 6">
    <name type="scientific">Tumidithrix elongata BACA0141</name>
    <dbReference type="NCBI Taxonomy" id="2716417"/>
    <lineage>
        <taxon>Bacteria</taxon>
        <taxon>Bacillati</taxon>
        <taxon>Cyanobacteriota</taxon>
        <taxon>Cyanophyceae</taxon>
        <taxon>Pseudanabaenales</taxon>
        <taxon>Pseudanabaenaceae</taxon>
        <taxon>Tumidithrix</taxon>
        <taxon>Tumidithrix elongata</taxon>
    </lineage>
</organism>
<protein>
    <submittedName>
        <fullName evidence="5">Crp/Fnr family transcriptional regulator</fullName>
    </submittedName>
</protein>
<proteinExistence type="predicted"/>
<dbReference type="PROSITE" id="PS51063">
    <property type="entry name" value="HTH_CRP_2"/>
    <property type="match status" value="1"/>
</dbReference>
<dbReference type="Gene3D" id="1.10.10.10">
    <property type="entry name" value="Winged helix-like DNA-binding domain superfamily/Winged helix DNA-binding domain"/>
    <property type="match status" value="1"/>
</dbReference>
<accession>A0AAW9PZY7</accession>